<keyword evidence="2" id="KW-0560">Oxidoreductase</keyword>
<dbReference type="Gene3D" id="3.10.180.10">
    <property type="entry name" value="2,3-Dihydroxybiphenyl 1,2-Dioxygenase, domain 1"/>
    <property type="match status" value="1"/>
</dbReference>
<dbReference type="AlphaFoldDB" id="A0AAE3G6U9"/>
<evidence type="ECO:0000313" key="2">
    <source>
        <dbReference type="EMBL" id="MCP1676860.1"/>
    </source>
</evidence>
<keyword evidence="3" id="KW-1185">Reference proteome</keyword>
<dbReference type="SUPFAM" id="SSF54593">
    <property type="entry name" value="Glyoxalase/Bleomycin resistance protein/Dihydroxybiphenyl dioxygenase"/>
    <property type="match status" value="1"/>
</dbReference>
<sequence length="142" mass="16058">MSNAFHLAFPVTDLDTTRRFYEQVLGCERGRESEHWVDFNFHGHQITAHLVDQMPQVPTNHVDGKQVPVQHFGLILEWDDWEVLAARLRDQAVTFIIEPTVRFAGKTGEQGTCFLLDPAGNALEFKAFRRPGEVFARGGGHG</sequence>
<comment type="caution">
    <text evidence="2">The sequence shown here is derived from an EMBL/GenBank/DDBJ whole genome shotgun (WGS) entry which is preliminary data.</text>
</comment>
<dbReference type="EMBL" id="JALJXV010000011">
    <property type="protein sequence ID" value="MCP1676860.1"/>
    <property type="molecule type" value="Genomic_DNA"/>
</dbReference>
<dbReference type="InterPro" id="IPR004360">
    <property type="entry name" value="Glyas_Fos-R_dOase_dom"/>
</dbReference>
<proteinExistence type="predicted"/>
<dbReference type="InterPro" id="IPR029068">
    <property type="entry name" value="Glyas_Bleomycin-R_OHBP_Dase"/>
</dbReference>
<reference evidence="2" key="1">
    <citation type="submission" date="2022-03" db="EMBL/GenBank/DDBJ databases">
        <title>Genomic Encyclopedia of Type Strains, Phase III (KMG-III): the genomes of soil and plant-associated and newly described type strains.</title>
        <authorList>
            <person name="Whitman W."/>
        </authorList>
    </citation>
    <scope>NUCLEOTIDE SEQUENCE</scope>
    <source>
        <strain evidence="2">ANL 6-2</strain>
    </source>
</reference>
<dbReference type="Pfam" id="PF00903">
    <property type="entry name" value="Glyoxalase"/>
    <property type="match status" value="1"/>
</dbReference>
<organism evidence="2 3">
    <name type="scientific">Natronocella acetinitrilica</name>
    <dbReference type="NCBI Taxonomy" id="414046"/>
    <lineage>
        <taxon>Bacteria</taxon>
        <taxon>Pseudomonadati</taxon>
        <taxon>Pseudomonadota</taxon>
        <taxon>Gammaproteobacteria</taxon>
        <taxon>Chromatiales</taxon>
        <taxon>Ectothiorhodospiraceae</taxon>
        <taxon>Natronocella</taxon>
    </lineage>
</organism>
<protein>
    <submittedName>
        <fullName evidence="2">Extradiol dioxygenase family protein</fullName>
    </submittedName>
</protein>
<evidence type="ECO:0000313" key="3">
    <source>
        <dbReference type="Proteomes" id="UP001205843"/>
    </source>
</evidence>
<dbReference type="PANTHER" id="PTHR39434:SF1">
    <property type="entry name" value="VOC DOMAIN-CONTAINING PROTEIN"/>
    <property type="match status" value="1"/>
</dbReference>
<evidence type="ECO:0000259" key="1">
    <source>
        <dbReference type="PROSITE" id="PS51819"/>
    </source>
</evidence>
<feature type="domain" description="VOC" evidence="1">
    <location>
        <begin position="3"/>
        <end position="128"/>
    </location>
</feature>
<dbReference type="PANTHER" id="PTHR39434">
    <property type="match status" value="1"/>
</dbReference>
<dbReference type="GO" id="GO:0051213">
    <property type="term" value="F:dioxygenase activity"/>
    <property type="evidence" value="ECO:0007669"/>
    <property type="project" value="UniProtKB-KW"/>
</dbReference>
<dbReference type="RefSeq" id="WP_253484126.1">
    <property type="nucleotide sequence ID" value="NZ_JALJXV010000011.1"/>
</dbReference>
<keyword evidence="2" id="KW-0223">Dioxygenase</keyword>
<name>A0AAE3G6U9_9GAMM</name>
<accession>A0AAE3G6U9</accession>
<dbReference type="CDD" id="cd08357">
    <property type="entry name" value="VOC_like"/>
    <property type="match status" value="1"/>
</dbReference>
<dbReference type="PROSITE" id="PS51819">
    <property type="entry name" value="VOC"/>
    <property type="match status" value="1"/>
</dbReference>
<dbReference type="Proteomes" id="UP001205843">
    <property type="component" value="Unassembled WGS sequence"/>
</dbReference>
<dbReference type="InterPro" id="IPR037523">
    <property type="entry name" value="VOC_core"/>
</dbReference>
<gene>
    <name evidence="2" type="ORF">J2T57_004033</name>
</gene>